<evidence type="ECO:0000259" key="9">
    <source>
        <dbReference type="PROSITE" id="PS50860"/>
    </source>
</evidence>
<comment type="subcellular location">
    <subcellularLocation>
        <location evidence="2">Cytoplasm</location>
    </subcellularLocation>
</comment>
<dbReference type="InterPro" id="IPR018164">
    <property type="entry name" value="Ala-tRNA-synth_IIc_N"/>
</dbReference>
<proteinExistence type="inferred from homology"/>
<dbReference type="GO" id="GO:0004813">
    <property type="term" value="F:alanine-tRNA ligase activity"/>
    <property type="evidence" value="ECO:0007669"/>
    <property type="project" value="InterPro"/>
</dbReference>
<comment type="caution">
    <text evidence="10">The sequence shown here is derived from an EMBL/GenBank/DDBJ whole genome shotgun (WGS) entry which is preliminary data.</text>
</comment>
<evidence type="ECO:0000256" key="3">
    <source>
        <dbReference type="ARBA" id="ARBA00022490"/>
    </source>
</evidence>
<evidence type="ECO:0000313" key="11">
    <source>
        <dbReference type="Proteomes" id="UP000075578"/>
    </source>
</evidence>
<evidence type="ECO:0000256" key="8">
    <source>
        <dbReference type="ARBA" id="ARBA00076039"/>
    </source>
</evidence>
<sequence>MSELLYMDNSYLKEFDARITSVKSKYILLDKTAFYPNSGGVEYDTGKIIRKSDGKEFKVIYVGKFEGEVSHEVDTEGLNQGDEVHGILDWERRYELMRYHTAAHLISGVFNRNYNLLITGNQLTTEKGRIDLNLEKFDIEFIKRIIDEANSLIEKNYPVDIYYKSIEEAKEDPSLFKLAMDFPHDVKDLRIVEIKGVDAQADGGCHVKSLKEIGKIEFLEAVNKGKNNRRIYFSITDK</sequence>
<evidence type="ECO:0000256" key="6">
    <source>
        <dbReference type="ARBA" id="ARBA00060768"/>
    </source>
</evidence>
<dbReference type="GO" id="GO:0006419">
    <property type="term" value="P:alanyl-tRNA aminoacylation"/>
    <property type="evidence" value="ECO:0007669"/>
    <property type="project" value="InterPro"/>
</dbReference>
<dbReference type="SUPFAM" id="SSF50447">
    <property type="entry name" value="Translation proteins"/>
    <property type="match status" value="1"/>
</dbReference>
<evidence type="ECO:0000256" key="4">
    <source>
        <dbReference type="ARBA" id="ARBA00022723"/>
    </source>
</evidence>
<dbReference type="PANTHER" id="PTHR43462">
    <property type="entry name" value="ALANYL-TRNA EDITING PROTEIN"/>
    <property type="match status" value="1"/>
</dbReference>
<dbReference type="SUPFAM" id="SSF55186">
    <property type="entry name" value="ThrRS/AlaRS common domain"/>
    <property type="match status" value="1"/>
</dbReference>
<dbReference type="GO" id="GO:0005737">
    <property type="term" value="C:cytoplasm"/>
    <property type="evidence" value="ECO:0007669"/>
    <property type="project" value="UniProtKB-SubCell"/>
</dbReference>
<comment type="similarity">
    <text evidence="6">Belongs to the class-II aminoacyl-tRNA synthetase family. Editing domain AlaX-M subfamily.</text>
</comment>
<dbReference type="InterPro" id="IPR012947">
    <property type="entry name" value="tRNA_SAD"/>
</dbReference>
<evidence type="ECO:0000313" key="10">
    <source>
        <dbReference type="EMBL" id="KYC54313.1"/>
    </source>
</evidence>
<keyword evidence="4" id="KW-0479">Metal-binding</keyword>
<dbReference type="InterPro" id="IPR051335">
    <property type="entry name" value="Alanyl-tRNA_Editing_Enzymes"/>
</dbReference>
<dbReference type="SMART" id="SM00863">
    <property type="entry name" value="tRNA_SAD"/>
    <property type="match status" value="1"/>
</dbReference>
<comment type="cofactor">
    <cofactor evidence="1">
        <name>Zn(2+)</name>
        <dbReference type="ChEBI" id="CHEBI:29105"/>
    </cofactor>
</comment>
<dbReference type="InterPro" id="IPR009000">
    <property type="entry name" value="Transl_B-barrel_sf"/>
</dbReference>
<evidence type="ECO:0000256" key="7">
    <source>
        <dbReference type="ARBA" id="ARBA00069915"/>
    </source>
</evidence>
<feature type="domain" description="Alanyl-transfer RNA synthetases family profile" evidence="9">
    <location>
        <begin position="1"/>
        <end position="238"/>
    </location>
</feature>
<reference evidence="10 11" key="1">
    <citation type="journal article" date="2016" name="ISME J.">
        <title>Chasing the elusive Euryarchaeota class WSA2: genomes reveal a uniquely fastidious methyl-reducing methanogen.</title>
        <authorList>
            <person name="Nobu M.K."/>
            <person name="Narihiro T."/>
            <person name="Kuroda K."/>
            <person name="Mei R."/>
            <person name="Liu W.T."/>
        </authorList>
    </citation>
    <scope>NUCLEOTIDE SEQUENCE [LARGE SCALE GENOMIC DNA]</scope>
    <source>
        <strain evidence="10">U1lsi0528_Bin089</strain>
    </source>
</reference>
<evidence type="ECO:0000256" key="1">
    <source>
        <dbReference type="ARBA" id="ARBA00001947"/>
    </source>
</evidence>
<dbReference type="GO" id="GO:0005524">
    <property type="term" value="F:ATP binding"/>
    <property type="evidence" value="ECO:0007669"/>
    <property type="project" value="InterPro"/>
</dbReference>
<dbReference type="GO" id="GO:0003676">
    <property type="term" value="F:nucleic acid binding"/>
    <property type="evidence" value="ECO:0007669"/>
    <property type="project" value="InterPro"/>
</dbReference>
<organism evidence="10 11">
    <name type="scientific">Candidatus Methanofastidiosum methylothiophilum</name>
    <dbReference type="NCBI Taxonomy" id="1705564"/>
    <lineage>
        <taxon>Archaea</taxon>
        <taxon>Methanobacteriati</taxon>
        <taxon>Methanobacteriota</taxon>
        <taxon>Stenosarchaea group</taxon>
        <taxon>Candidatus Methanofastidiosia</taxon>
        <taxon>Candidatus Methanofastidiosales</taxon>
        <taxon>Candidatus Methanofastidiosaceae</taxon>
        <taxon>Candidatus Methanofastidiosum</taxon>
    </lineage>
</organism>
<dbReference type="Pfam" id="PF07973">
    <property type="entry name" value="tRNA_SAD"/>
    <property type="match status" value="1"/>
</dbReference>
<dbReference type="GO" id="GO:0046872">
    <property type="term" value="F:metal ion binding"/>
    <property type="evidence" value="ECO:0007669"/>
    <property type="project" value="UniProtKB-KW"/>
</dbReference>
<dbReference type="Proteomes" id="UP000075578">
    <property type="component" value="Unassembled WGS sequence"/>
</dbReference>
<dbReference type="Pfam" id="PF01411">
    <property type="entry name" value="tRNA-synt_2c"/>
    <property type="match status" value="1"/>
</dbReference>
<dbReference type="PANTHER" id="PTHR43462:SF1">
    <property type="entry name" value="ALANYL-TRNA EDITING PROTEIN AARSD1"/>
    <property type="match status" value="1"/>
</dbReference>
<dbReference type="Gene3D" id="3.30.980.10">
    <property type="entry name" value="Threonyl-trna Synthetase, Chain A, domain 2"/>
    <property type="match status" value="1"/>
</dbReference>
<name>A0A150JAP4_9EURY</name>
<dbReference type="FunFam" id="2.40.30.130:FF:000010">
    <property type="entry name" value="Alanine--tRNA ligase"/>
    <property type="match status" value="1"/>
</dbReference>
<dbReference type="AlphaFoldDB" id="A0A150JAP4"/>
<protein>
    <recommendedName>
        <fullName evidence="7">Alanyl-tRNA editing protein AlaX-M</fullName>
    </recommendedName>
    <alternativeName>
        <fullName evidence="8">Alanyl-tRNA deacylase AlaX-M</fullName>
    </alternativeName>
</protein>
<dbReference type="PROSITE" id="PS50860">
    <property type="entry name" value="AA_TRNA_LIGASE_II_ALA"/>
    <property type="match status" value="1"/>
</dbReference>
<gene>
    <name evidence="10" type="primary">alaXM_1</name>
    <name evidence="10" type="ORF">AMQ74_00065</name>
</gene>
<dbReference type="GO" id="GO:0002161">
    <property type="term" value="F:aminoacyl-tRNA deacylase activity"/>
    <property type="evidence" value="ECO:0007669"/>
    <property type="project" value="UniProtKB-ARBA"/>
</dbReference>
<dbReference type="EMBL" id="LNGD01000002">
    <property type="protein sequence ID" value="KYC54313.1"/>
    <property type="molecule type" value="Genomic_DNA"/>
</dbReference>
<dbReference type="InterPro" id="IPR018165">
    <property type="entry name" value="Ala-tRNA-synth_IIc_core"/>
</dbReference>
<keyword evidence="5" id="KW-0862">Zinc</keyword>
<evidence type="ECO:0000256" key="5">
    <source>
        <dbReference type="ARBA" id="ARBA00022833"/>
    </source>
</evidence>
<dbReference type="InterPro" id="IPR018163">
    <property type="entry name" value="Thr/Ala-tRNA-synth_IIc_edit"/>
</dbReference>
<dbReference type="Gene3D" id="2.40.30.130">
    <property type="match status" value="1"/>
</dbReference>
<evidence type="ECO:0000256" key="2">
    <source>
        <dbReference type="ARBA" id="ARBA00004496"/>
    </source>
</evidence>
<keyword evidence="3" id="KW-0963">Cytoplasm</keyword>
<accession>A0A150JAP4</accession>